<keyword evidence="6" id="KW-0175">Coiled coil</keyword>
<dbReference type="PANTHER" id="PTHR47968">
    <property type="entry name" value="CENTROMERE PROTEIN E"/>
    <property type="match status" value="1"/>
</dbReference>
<dbReference type="PROSITE" id="PS00411">
    <property type="entry name" value="KINESIN_MOTOR_1"/>
    <property type="match status" value="1"/>
</dbReference>
<dbReference type="Gene3D" id="3.40.850.10">
    <property type="entry name" value="Kinesin motor domain"/>
    <property type="match status" value="1"/>
</dbReference>
<evidence type="ECO:0000256" key="2">
    <source>
        <dbReference type="ARBA" id="ARBA00022490"/>
    </source>
</evidence>
<evidence type="ECO:0000256" key="5">
    <source>
        <dbReference type="ARBA" id="ARBA00022840"/>
    </source>
</evidence>
<organism evidence="14">
    <name type="scientific">Salpingoeca rosetta (strain ATCC 50818 / BSB-021)</name>
    <dbReference type="NCBI Taxonomy" id="946362"/>
    <lineage>
        <taxon>Eukaryota</taxon>
        <taxon>Choanoflagellata</taxon>
        <taxon>Craspedida</taxon>
        <taxon>Salpingoecidae</taxon>
        <taxon>Salpingoeca</taxon>
    </lineage>
</organism>
<evidence type="ECO:0000256" key="10">
    <source>
        <dbReference type="RuleBase" id="RU000394"/>
    </source>
</evidence>
<keyword evidence="8" id="KW-0206">Cytoskeleton</keyword>
<feature type="binding site" evidence="9">
    <location>
        <begin position="95"/>
        <end position="102"/>
    </location>
    <ligand>
        <name>ATP</name>
        <dbReference type="ChEBI" id="CHEBI:30616"/>
    </ligand>
</feature>
<dbReference type="InterPro" id="IPR027417">
    <property type="entry name" value="P-loop_NTPase"/>
</dbReference>
<evidence type="ECO:0000256" key="3">
    <source>
        <dbReference type="ARBA" id="ARBA00022701"/>
    </source>
</evidence>
<proteinExistence type="inferred from homology"/>
<dbReference type="GO" id="GO:0008017">
    <property type="term" value="F:microtubule binding"/>
    <property type="evidence" value="ECO:0007669"/>
    <property type="project" value="InterPro"/>
</dbReference>
<keyword evidence="3 10" id="KW-0493">Microtubule</keyword>
<dbReference type="SUPFAM" id="SSF52540">
    <property type="entry name" value="P-loop containing nucleoside triphosphate hydrolases"/>
    <property type="match status" value="1"/>
</dbReference>
<dbReference type="eggNOG" id="KOG4280">
    <property type="taxonomic scope" value="Eukaryota"/>
</dbReference>
<dbReference type="FunFam" id="3.40.850.10:FF:000029">
    <property type="entry name" value="Kinesin-like protein KIF17"/>
    <property type="match status" value="1"/>
</dbReference>
<comment type="similarity">
    <text evidence="9 10">Belongs to the TRAFAC class myosin-kinesin ATPase superfamily. Kinesin family.</text>
</comment>
<keyword evidence="4 9" id="KW-0547">Nucleotide-binding</keyword>
<dbReference type="Proteomes" id="UP000007799">
    <property type="component" value="Unassembled WGS sequence"/>
</dbReference>
<keyword evidence="7 9" id="KW-0505">Motor protein</keyword>
<dbReference type="PRINTS" id="PR00380">
    <property type="entry name" value="KINESINHEAVY"/>
</dbReference>
<dbReference type="RefSeq" id="XP_004994037.1">
    <property type="nucleotide sequence ID" value="XM_004993980.1"/>
</dbReference>
<dbReference type="GO" id="GO:0000278">
    <property type="term" value="P:mitotic cell cycle"/>
    <property type="evidence" value="ECO:0007669"/>
    <property type="project" value="TreeGrafter"/>
</dbReference>
<evidence type="ECO:0000256" key="1">
    <source>
        <dbReference type="ARBA" id="ARBA00004245"/>
    </source>
</evidence>
<evidence type="ECO:0000256" key="6">
    <source>
        <dbReference type="ARBA" id="ARBA00023054"/>
    </source>
</evidence>
<dbReference type="InParanoid" id="F2U9H9"/>
<dbReference type="FunCoup" id="F2U9H9">
    <property type="interactions" value="652"/>
</dbReference>
<feature type="compositionally biased region" description="Acidic residues" evidence="11">
    <location>
        <begin position="376"/>
        <end position="392"/>
    </location>
</feature>
<evidence type="ECO:0000256" key="7">
    <source>
        <dbReference type="ARBA" id="ARBA00023175"/>
    </source>
</evidence>
<comment type="subcellular location">
    <subcellularLocation>
        <location evidence="1">Cytoplasm</location>
        <location evidence="1">Cytoskeleton</location>
    </subcellularLocation>
</comment>
<dbReference type="OrthoDB" id="3176171at2759"/>
<dbReference type="GO" id="GO:0005524">
    <property type="term" value="F:ATP binding"/>
    <property type="evidence" value="ECO:0007669"/>
    <property type="project" value="UniProtKB-UniRule"/>
</dbReference>
<dbReference type="InterPro" id="IPR019821">
    <property type="entry name" value="Kinesin_motor_CS"/>
</dbReference>
<dbReference type="KEGG" id="sre:PTSG_04715"/>
<dbReference type="InterPro" id="IPR027640">
    <property type="entry name" value="Kinesin-like_fam"/>
</dbReference>
<accession>F2U9H9</accession>
<feature type="domain" description="Kinesin motor" evidence="12">
    <location>
        <begin position="10"/>
        <end position="339"/>
    </location>
</feature>
<dbReference type="Pfam" id="PF00225">
    <property type="entry name" value="Kinesin"/>
    <property type="match status" value="1"/>
</dbReference>
<evidence type="ECO:0000256" key="9">
    <source>
        <dbReference type="PROSITE-ProRule" id="PRU00283"/>
    </source>
</evidence>
<dbReference type="AlphaFoldDB" id="F2U9H9"/>
<dbReference type="OMA" id="NMRKHIE"/>
<gene>
    <name evidence="13" type="ORF">PTSG_04715</name>
</gene>
<dbReference type="GO" id="GO:0005874">
    <property type="term" value="C:microtubule"/>
    <property type="evidence" value="ECO:0007669"/>
    <property type="project" value="UniProtKB-KW"/>
</dbReference>
<keyword evidence="2" id="KW-0963">Cytoplasm</keyword>
<evidence type="ECO:0000313" key="14">
    <source>
        <dbReference type="Proteomes" id="UP000007799"/>
    </source>
</evidence>
<dbReference type="PANTHER" id="PTHR47968:SF50">
    <property type="entry name" value="KINESIN-LIKE PROTEIN"/>
    <property type="match status" value="1"/>
</dbReference>
<evidence type="ECO:0000256" key="8">
    <source>
        <dbReference type="ARBA" id="ARBA00023212"/>
    </source>
</evidence>
<feature type="region of interest" description="Disordered" evidence="11">
    <location>
        <begin position="366"/>
        <end position="423"/>
    </location>
</feature>
<evidence type="ECO:0000259" key="12">
    <source>
        <dbReference type="PROSITE" id="PS50067"/>
    </source>
</evidence>
<feature type="compositionally biased region" description="Basic and acidic residues" evidence="11">
    <location>
        <begin position="444"/>
        <end position="461"/>
    </location>
</feature>
<dbReference type="InterPro" id="IPR036961">
    <property type="entry name" value="Kinesin_motor_dom_sf"/>
</dbReference>
<reference evidence="13" key="1">
    <citation type="submission" date="2009-08" db="EMBL/GenBank/DDBJ databases">
        <title>Annotation of Salpingoeca rosetta.</title>
        <authorList>
            <consortium name="The Broad Institute Genome Sequencing Platform"/>
            <person name="Russ C."/>
            <person name="Cuomo C."/>
            <person name="Burger G."/>
            <person name="Gray M.W."/>
            <person name="Holland P.W.H."/>
            <person name="King N."/>
            <person name="Lang F.B.F."/>
            <person name="Roger A.J."/>
            <person name="Ruiz-Trillo I."/>
            <person name="Young S.K."/>
            <person name="Zeng Q."/>
            <person name="Gargeya S."/>
            <person name="Alvarado L."/>
            <person name="Berlin A."/>
            <person name="Chapman S.B."/>
            <person name="Chen Z."/>
            <person name="Freedman E."/>
            <person name="Gellesch M."/>
            <person name="Goldberg J."/>
            <person name="Griggs A."/>
            <person name="Gujja S."/>
            <person name="Heilman E."/>
            <person name="Heiman D."/>
            <person name="Howarth C."/>
            <person name="Mehta T."/>
            <person name="Neiman D."/>
            <person name="Pearson M."/>
            <person name="Roberts A."/>
            <person name="Saif S."/>
            <person name="Shea T."/>
            <person name="Shenoy N."/>
            <person name="Sisk P."/>
            <person name="Stolte C."/>
            <person name="Sykes S."/>
            <person name="White J."/>
            <person name="Yandava C."/>
            <person name="Haas B."/>
            <person name="Nusbaum C."/>
            <person name="Birren B."/>
        </authorList>
    </citation>
    <scope>NUCLEOTIDE SEQUENCE [LARGE SCALE GENOMIC DNA]</scope>
    <source>
        <strain evidence="13">ATCC 50818</strain>
    </source>
</reference>
<dbReference type="GeneID" id="16074615"/>
<feature type="region of interest" description="Disordered" evidence="11">
    <location>
        <begin position="442"/>
        <end position="461"/>
    </location>
</feature>
<dbReference type="SMART" id="SM00129">
    <property type="entry name" value="KISc"/>
    <property type="match status" value="1"/>
</dbReference>
<dbReference type="InterPro" id="IPR001752">
    <property type="entry name" value="Kinesin_motor_dom"/>
</dbReference>
<name>F2U9H9_SALR5</name>
<dbReference type="STRING" id="946362.F2U9H9"/>
<dbReference type="PROSITE" id="PS50067">
    <property type="entry name" value="KINESIN_MOTOR_2"/>
    <property type="match status" value="1"/>
</dbReference>
<feature type="non-terminal residue" evidence="13">
    <location>
        <position position="661"/>
    </location>
</feature>
<sequence length="661" mass="74509">MRGKVGGADNVRVCVRVRPMNTTEEETGCKNVVSVDEQRGSVTVNHPSGGQPAKTFSFDHSFNANVKQVDVYNTTARPIVEAALEGYNGTIFAYGQTGTGKTYTMEGVRSVPEKRGIIPNSFAHIFGQISKAEGNARFLVRCSYLEIYCEDVVDLLGDVSKKLDIKEHPESGVFVQGLTQKIVKSAEDMDTLMTHGNANRKVGATKMNKQSSRSHAVFTIMIERSEVGEDGEEHVRMGKLNLVDLAGSERQKKTRAEGQRLLEANKINWSLSCLGNVISTLVDGKSKHIPYRDSKLTRLLQDSLGGNAKTTMIANFGPADYNYDETINTLRYADRAKRIKNKPKINEDPKDALLREFLKQIEELKQQLGNEPQGSGDEEEEDSSEEEEEEVVGWDGTVVKKKKPKRRKGRKKSQAPLSPSKVEEIQAEINKEREALLQQTNMAAEEKEKAEEALKKREDELTRQHQARVNLQKKMDMVQSKLIVGGVNLLDKAKEQEKLLEDAQQELEAKQQQQETLHRALEDAEAIKLDLEKKYSSLEEEMADKKDKIKKLYDQYISLKAERDDTRSDYESQLQSLEDNLHALRCEVQLQDLIISSWIPPEYADAIERLAVWNEEIGDWQIPGLPHTGNNYMRTDAQHKEMQRALGLAPDAKQQEGNKAP</sequence>
<dbReference type="GO" id="GO:0007018">
    <property type="term" value="P:microtubule-based movement"/>
    <property type="evidence" value="ECO:0007669"/>
    <property type="project" value="InterPro"/>
</dbReference>
<keyword evidence="14" id="KW-1185">Reference proteome</keyword>
<evidence type="ECO:0000256" key="4">
    <source>
        <dbReference type="ARBA" id="ARBA00022741"/>
    </source>
</evidence>
<feature type="compositionally biased region" description="Basic residues" evidence="11">
    <location>
        <begin position="399"/>
        <end position="413"/>
    </location>
</feature>
<feature type="region of interest" description="Disordered" evidence="11">
    <location>
        <begin position="640"/>
        <end position="661"/>
    </location>
</feature>
<evidence type="ECO:0000313" key="13">
    <source>
        <dbReference type="EMBL" id="EGD73006.1"/>
    </source>
</evidence>
<evidence type="ECO:0000256" key="11">
    <source>
        <dbReference type="SAM" id="MobiDB-lite"/>
    </source>
</evidence>
<protein>
    <recommendedName>
        <fullName evidence="10">Kinesin-like protein</fullName>
    </recommendedName>
</protein>
<dbReference type="GO" id="GO:0003777">
    <property type="term" value="F:microtubule motor activity"/>
    <property type="evidence" value="ECO:0007669"/>
    <property type="project" value="InterPro"/>
</dbReference>
<keyword evidence="5 9" id="KW-0067">ATP-binding</keyword>
<dbReference type="EMBL" id="GL832965">
    <property type="protein sequence ID" value="EGD73006.1"/>
    <property type="molecule type" value="Genomic_DNA"/>
</dbReference>